<evidence type="ECO:0000256" key="6">
    <source>
        <dbReference type="SAM" id="MobiDB-lite"/>
    </source>
</evidence>
<feature type="region of interest" description="Disordered" evidence="6">
    <location>
        <begin position="1"/>
        <end position="35"/>
    </location>
</feature>
<dbReference type="InParanoid" id="D5GHH6"/>
<sequence>MTKQAARKGVWRAQTPRLNLASSSNSTPTHSKHSPDPIIINLSTALQGFTITRAEEAEQKRDLKGKKMHFSDADLQIIKQNPLDDFRGTYRQFFLEKTDLTVEKVQEKPEILKLILHDATKEENARELFHVFLLQLSLTDASGELRHPSGSDTIARKRILLFAGEWPNQLDLDGDALSLCSDGLFKALVPETDVPDRDVWSSVYNLLTTFPAVDSPEARKNVAVMAKDYLTRYAKEHPYLLALNIGLSLVGFAIPPLLGALGFTSAGVGAGSAAAAWQSGFMGAVPKGSLFAACQSIAATGSAPLFSAAGWVTSSTITGATVLWDGMKGNKKDTKGKPGGEQEEKL</sequence>
<accession>D5GHH6</accession>
<feature type="compositionally biased region" description="Polar residues" evidence="6">
    <location>
        <begin position="16"/>
        <end position="29"/>
    </location>
</feature>
<dbReference type="HOGENOM" id="CLU_802128_0_0_1"/>
<keyword evidence="8" id="KW-1185">Reference proteome</keyword>
<evidence type="ECO:0000313" key="8">
    <source>
        <dbReference type="Proteomes" id="UP000006911"/>
    </source>
</evidence>
<dbReference type="InterPro" id="IPR009311">
    <property type="entry name" value="IFI6/IFI27-like"/>
</dbReference>
<name>D5GHH6_TUBMM</name>
<dbReference type="AlphaFoldDB" id="D5GHH6"/>
<dbReference type="PANTHER" id="PTHR16932">
    <property type="entry name" value="INTERFERON ALPHA-INDUCIBLE PROTEIN 27"/>
    <property type="match status" value="1"/>
</dbReference>
<dbReference type="GO" id="GO:0016020">
    <property type="term" value="C:membrane"/>
    <property type="evidence" value="ECO:0007669"/>
    <property type="project" value="UniProtKB-SubCell"/>
</dbReference>
<keyword evidence="4" id="KW-1133">Transmembrane helix</keyword>
<comment type="similarity">
    <text evidence="2">Belongs to the IFI6/IFI27 family.</text>
</comment>
<dbReference type="InterPro" id="IPR038213">
    <property type="entry name" value="IFI6/IFI27-like_sf"/>
</dbReference>
<evidence type="ECO:0000256" key="5">
    <source>
        <dbReference type="ARBA" id="ARBA00023136"/>
    </source>
</evidence>
<protein>
    <submittedName>
        <fullName evidence="7">(Perigord truffle) hypothetical protein</fullName>
    </submittedName>
</protein>
<dbReference type="Gene3D" id="6.10.110.10">
    <property type="match status" value="1"/>
</dbReference>
<organism evidence="7 8">
    <name type="scientific">Tuber melanosporum (strain Mel28)</name>
    <name type="common">Perigord black truffle</name>
    <dbReference type="NCBI Taxonomy" id="656061"/>
    <lineage>
        <taxon>Eukaryota</taxon>
        <taxon>Fungi</taxon>
        <taxon>Dikarya</taxon>
        <taxon>Ascomycota</taxon>
        <taxon>Pezizomycotina</taxon>
        <taxon>Pezizomycetes</taxon>
        <taxon>Pezizales</taxon>
        <taxon>Tuberaceae</taxon>
        <taxon>Tuber</taxon>
    </lineage>
</organism>
<dbReference type="RefSeq" id="XP_002839778.1">
    <property type="nucleotide sequence ID" value="XM_002839732.1"/>
</dbReference>
<evidence type="ECO:0000313" key="7">
    <source>
        <dbReference type="EMBL" id="CAZ83969.1"/>
    </source>
</evidence>
<dbReference type="PANTHER" id="PTHR16932:SF18">
    <property type="entry name" value="INTERFERON, ALPHA-INDUCIBLE PROTEIN 27-LIKE 2"/>
    <property type="match status" value="1"/>
</dbReference>
<dbReference type="eggNOG" id="ENOG502SCCP">
    <property type="taxonomic scope" value="Eukaryota"/>
</dbReference>
<feature type="compositionally biased region" description="Basic residues" evidence="6">
    <location>
        <begin position="1"/>
        <end position="10"/>
    </location>
</feature>
<evidence type="ECO:0000256" key="4">
    <source>
        <dbReference type="ARBA" id="ARBA00022989"/>
    </source>
</evidence>
<dbReference type="KEGG" id="tml:GSTUM_00007880001"/>
<evidence type="ECO:0000256" key="2">
    <source>
        <dbReference type="ARBA" id="ARBA00007262"/>
    </source>
</evidence>
<keyword evidence="5" id="KW-0472">Membrane</keyword>
<dbReference type="GeneID" id="9183614"/>
<dbReference type="Proteomes" id="UP000006911">
    <property type="component" value="Unassembled WGS sequence"/>
</dbReference>
<reference evidence="7 8" key="1">
    <citation type="journal article" date="2010" name="Nature">
        <title>Perigord black truffle genome uncovers evolutionary origins and mechanisms of symbiosis.</title>
        <authorList>
            <person name="Martin F."/>
            <person name="Kohler A."/>
            <person name="Murat C."/>
            <person name="Balestrini R."/>
            <person name="Coutinho P.M."/>
            <person name="Jaillon O."/>
            <person name="Montanini B."/>
            <person name="Morin E."/>
            <person name="Noel B."/>
            <person name="Percudani R."/>
            <person name="Porcel B."/>
            <person name="Rubini A."/>
            <person name="Amicucci A."/>
            <person name="Amselem J."/>
            <person name="Anthouard V."/>
            <person name="Arcioni S."/>
            <person name="Artiguenave F."/>
            <person name="Aury J.M."/>
            <person name="Ballario P."/>
            <person name="Bolchi A."/>
            <person name="Brenna A."/>
            <person name="Brun A."/>
            <person name="Buee M."/>
            <person name="Cantarel B."/>
            <person name="Chevalier G."/>
            <person name="Couloux A."/>
            <person name="Da Silva C."/>
            <person name="Denoeud F."/>
            <person name="Duplessis S."/>
            <person name="Ghignone S."/>
            <person name="Hilselberger B."/>
            <person name="Iotti M."/>
            <person name="Marcais B."/>
            <person name="Mello A."/>
            <person name="Miranda M."/>
            <person name="Pacioni G."/>
            <person name="Quesneville H."/>
            <person name="Riccioni C."/>
            <person name="Ruotolo R."/>
            <person name="Splivallo R."/>
            <person name="Stocchi V."/>
            <person name="Tisserant E."/>
            <person name="Viscomi A.R."/>
            <person name="Zambonelli A."/>
            <person name="Zampieri E."/>
            <person name="Henrissat B."/>
            <person name="Lebrun M.H."/>
            <person name="Paolocci F."/>
            <person name="Bonfante P."/>
            <person name="Ottonello S."/>
            <person name="Wincker P."/>
        </authorList>
    </citation>
    <scope>NUCLEOTIDE SEQUENCE [LARGE SCALE GENOMIC DNA]</scope>
    <source>
        <strain evidence="7 8">Mel28</strain>
    </source>
</reference>
<comment type="subcellular location">
    <subcellularLocation>
        <location evidence="1">Membrane</location>
        <topology evidence="1">Multi-pass membrane protein</topology>
    </subcellularLocation>
</comment>
<keyword evidence="3" id="KW-0812">Transmembrane</keyword>
<proteinExistence type="inferred from homology"/>
<evidence type="ECO:0000256" key="3">
    <source>
        <dbReference type="ARBA" id="ARBA00022692"/>
    </source>
</evidence>
<dbReference type="Pfam" id="PF06140">
    <property type="entry name" value="Ifi-6-16"/>
    <property type="match status" value="1"/>
</dbReference>
<evidence type="ECO:0000256" key="1">
    <source>
        <dbReference type="ARBA" id="ARBA00004141"/>
    </source>
</evidence>
<gene>
    <name evidence="7" type="ORF">GSTUM_00007880001</name>
</gene>
<dbReference type="EMBL" id="FN430318">
    <property type="protein sequence ID" value="CAZ83969.1"/>
    <property type="molecule type" value="Genomic_DNA"/>
</dbReference>